<feature type="transmembrane region" description="Helical" evidence="1">
    <location>
        <begin position="113"/>
        <end position="134"/>
    </location>
</feature>
<proteinExistence type="predicted"/>
<feature type="transmembrane region" description="Helical" evidence="1">
    <location>
        <begin position="85"/>
        <end position="107"/>
    </location>
</feature>
<protein>
    <submittedName>
        <fullName evidence="2">DUF805 domain-containing protein</fullName>
    </submittedName>
</protein>
<accession>A0A9D2HFK1</accession>
<evidence type="ECO:0000313" key="2">
    <source>
        <dbReference type="EMBL" id="HJA09589.1"/>
    </source>
</evidence>
<reference evidence="2" key="1">
    <citation type="journal article" date="2021" name="PeerJ">
        <title>Extensive microbial diversity within the chicken gut microbiome revealed by metagenomics and culture.</title>
        <authorList>
            <person name="Gilroy R."/>
            <person name="Ravi A."/>
            <person name="Getino M."/>
            <person name="Pursley I."/>
            <person name="Horton D.L."/>
            <person name="Alikhan N.F."/>
            <person name="Baker D."/>
            <person name="Gharbi K."/>
            <person name="Hall N."/>
            <person name="Watson M."/>
            <person name="Adriaenssens E.M."/>
            <person name="Foster-Nyarko E."/>
            <person name="Jarju S."/>
            <person name="Secka A."/>
            <person name="Antonio M."/>
            <person name="Oren A."/>
            <person name="Chaudhuri R.R."/>
            <person name="La Ragione R."/>
            <person name="Hildebrand F."/>
            <person name="Pallen M.J."/>
        </authorList>
    </citation>
    <scope>NUCLEOTIDE SEQUENCE</scope>
    <source>
        <strain evidence="2">CHK186-16707</strain>
    </source>
</reference>
<dbReference type="PANTHER" id="PTHR34980">
    <property type="entry name" value="INNER MEMBRANE PROTEIN-RELATED-RELATED"/>
    <property type="match status" value="1"/>
</dbReference>
<dbReference type="Pfam" id="PF05656">
    <property type="entry name" value="DUF805"/>
    <property type="match status" value="1"/>
</dbReference>
<name>A0A9D2HFK1_9BACT</name>
<organism evidence="2 3">
    <name type="scientific">Candidatus Mailhella merdigallinarum</name>
    <dbReference type="NCBI Taxonomy" id="2838658"/>
    <lineage>
        <taxon>Bacteria</taxon>
        <taxon>Pseudomonadati</taxon>
        <taxon>Thermodesulfobacteriota</taxon>
        <taxon>Desulfovibrionia</taxon>
        <taxon>Desulfovibrionales</taxon>
        <taxon>Desulfovibrionaceae</taxon>
        <taxon>Mailhella</taxon>
    </lineage>
</organism>
<dbReference type="PANTHER" id="PTHR34980:SF2">
    <property type="entry name" value="INNER MEMBRANE PROTEIN YHAH-RELATED"/>
    <property type="match status" value="1"/>
</dbReference>
<comment type="caution">
    <text evidence="2">The sequence shown here is derived from an EMBL/GenBank/DDBJ whole genome shotgun (WGS) entry which is preliminary data.</text>
</comment>
<feature type="transmembrane region" description="Helical" evidence="1">
    <location>
        <begin position="54"/>
        <end position="73"/>
    </location>
</feature>
<dbReference type="GO" id="GO:0005886">
    <property type="term" value="C:plasma membrane"/>
    <property type="evidence" value="ECO:0007669"/>
    <property type="project" value="TreeGrafter"/>
</dbReference>
<dbReference type="EMBL" id="DXAN01000033">
    <property type="protein sequence ID" value="HJA09589.1"/>
    <property type="molecule type" value="Genomic_DNA"/>
</dbReference>
<dbReference type="AlphaFoldDB" id="A0A9D2HFK1"/>
<dbReference type="Proteomes" id="UP000824225">
    <property type="component" value="Unassembled WGS sequence"/>
</dbReference>
<reference evidence="2" key="2">
    <citation type="submission" date="2021-04" db="EMBL/GenBank/DDBJ databases">
        <authorList>
            <person name="Gilroy R."/>
        </authorList>
    </citation>
    <scope>NUCLEOTIDE SEQUENCE</scope>
    <source>
        <strain evidence="2">CHK186-16707</strain>
    </source>
</reference>
<sequence length="155" mass="16491">MDFKTAIDTCLRRKYLDFSGRASRSEYWYYILAYLIGSIVVSLVGGILGARAGSVLSGIYSLALFLPSLAVLVRRLHDTNHSGWWAAGGCVLAAAAFIILVGALLMGAGASSALMMILGVLSIVYGLWMLFLLVSKGTVGPNRYGADPLETPADV</sequence>
<keyword evidence="1" id="KW-1133">Transmembrane helix</keyword>
<dbReference type="InterPro" id="IPR008523">
    <property type="entry name" value="DUF805"/>
</dbReference>
<evidence type="ECO:0000313" key="3">
    <source>
        <dbReference type="Proteomes" id="UP000824225"/>
    </source>
</evidence>
<feature type="transmembrane region" description="Helical" evidence="1">
    <location>
        <begin position="27"/>
        <end position="48"/>
    </location>
</feature>
<evidence type="ECO:0000256" key="1">
    <source>
        <dbReference type="SAM" id="Phobius"/>
    </source>
</evidence>
<gene>
    <name evidence="2" type="ORF">H9962_10455</name>
</gene>
<keyword evidence="1" id="KW-0812">Transmembrane</keyword>
<keyword evidence="1" id="KW-0472">Membrane</keyword>